<evidence type="ECO:0000259" key="5">
    <source>
        <dbReference type="PROSITE" id="PS51725"/>
    </source>
</evidence>
<name>A0A854QNE7_CRYNE</name>
<evidence type="ECO:0000259" key="6">
    <source>
        <dbReference type="PROSITE" id="PS51891"/>
    </source>
</evidence>
<dbReference type="SUPFAM" id="SSF54909">
    <property type="entry name" value="Dimeric alpha+beta barrel"/>
    <property type="match status" value="1"/>
</dbReference>
<organism evidence="7 8">
    <name type="scientific">Cryptococcus neoformans Tu259-1</name>
    <dbReference type="NCBI Taxonomy" id="1230072"/>
    <lineage>
        <taxon>Eukaryota</taxon>
        <taxon>Fungi</taxon>
        <taxon>Dikarya</taxon>
        <taxon>Basidiomycota</taxon>
        <taxon>Agaricomycotina</taxon>
        <taxon>Tremellomycetes</taxon>
        <taxon>Tremellales</taxon>
        <taxon>Cryptococcaceae</taxon>
        <taxon>Cryptococcus</taxon>
        <taxon>Cryptococcus neoformans species complex</taxon>
    </lineage>
</organism>
<keyword evidence="3" id="KW-0862">Zinc</keyword>
<dbReference type="Gene3D" id="3.30.70.100">
    <property type="match status" value="1"/>
</dbReference>
<keyword evidence="2" id="KW-0479">Metal-binding</keyword>
<evidence type="ECO:0000256" key="3">
    <source>
        <dbReference type="ARBA" id="ARBA00022833"/>
    </source>
</evidence>
<sequence length="243" mass="26232">MSSPDYLKTHSLPFRVYAEVHVQSGKGDEFEILMAKAATMIREEPGVIDYIASRGVDPARRDVFWCCETYQTAAAYEKHMSGTALDMLKASGLIKDMTFSFADDVASRAGHDNVVGRCNCGSITVKISSKLNFDDGMACFCANCRRASGGVGSVNLQLPASDFSVQDSQNTLKTYQDTDTESGNTASRSFCGTCGSPTHTISSAAPDMAFLKMALFDCLAGKDSPSVKATAFEQSKPQWLSMK</sequence>
<dbReference type="EMBL" id="AMKT01000028">
    <property type="protein sequence ID" value="OXG24933.1"/>
    <property type="molecule type" value="Genomic_DNA"/>
</dbReference>
<evidence type="ECO:0000313" key="8">
    <source>
        <dbReference type="Proteomes" id="UP000199727"/>
    </source>
</evidence>
<dbReference type="Gene3D" id="3.90.1590.10">
    <property type="entry name" value="glutathione-dependent formaldehyde- activating enzyme (gfa)"/>
    <property type="match status" value="1"/>
</dbReference>
<gene>
    <name evidence="7" type="ORF">C361_01933</name>
</gene>
<dbReference type="InterPro" id="IPR011008">
    <property type="entry name" value="Dimeric_a/b-barrel"/>
</dbReference>
<feature type="domain" description="ABM" evidence="5">
    <location>
        <begin position="14"/>
        <end position="109"/>
    </location>
</feature>
<evidence type="ECO:0000256" key="4">
    <source>
        <dbReference type="ARBA" id="ARBA00023239"/>
    </source>
</evidence>
<proteinExistence type="inferred from homology"/>
<dbReference type="GO" id="GO:0016846">
    <property type="term" value="F:carbon-sulfur lyase activity"/>
    <property type="evidence" value="ECO:0007669"/>
    <property type="project" value="InterPro"/>
</dbReference>
<dbReference type="PANTHER" id="PTHR33337:SF43">
    <property type="entry name" value="CENP-V_GFA DOMAIN-CONTAINING PROTEIN"/>
    <property type="match status" value="1"/>
</dbReference>
<dbReference type="Pfam" id="PF04828">
    <property type="entry name" value="GFA"/>
    <property type="match status" value="1"/>
</dbReference>
<reference evidence="7 8" key="1">
    <citation type="submission" date="2017-06" db="EMBL/GenBank/DDBJ databases">
        <title>Global population genomics of the pathogenic fungus Cryptococcus neoformans var. grubii.</title>
        <authorList>
            <person name="Cuomo C."/>
            <person name="Litvintseva A."/>
            <person name="Chen Y."/>
            <person name="Young S."/>
            <person name="Zeng Q."/>
            <person name="Chapman S."/>
            <person name="Gujja S."/>
            <person name="Saif S."/>
            <person name="Birren B."/>
        </authorList>
    </citation>
    <scope>NUCLEOTIDE SEQUENCE [LARGE SCALE GENOMIC DNA]</scope>
    <source>
        <strain evidence="7 8">Tu259-1</strain>
    </source>
</reference>
<feature type="domain" description="CENP-V/GFA" evidence="6">
    <location>
        <begin position="114"/>
        <end position="233"/>
    </location>
</feature>
<comment type="caution">
    <text evidence="7">The sequence shown here is derived from an EMBL/GenBank/DDBJ whole genome shotgun (WGS) entry which is preliminary data.</text>
</comment>
<evidence type="ECO:0000256" key="2">
    <source>
        <dbReference type="ARBA" id="ARBA00022723"/>
    </source>
</evidence>
<keyword evidence="4" id="KW-0456">Lyase</keyword>
<evidence type="ECO:0000256" key="1">
    <source>
        <dbReference type="ARBA" id="ARBA00005495"/>
    </source>
</evidence>
<comment type="similarity">
    <text evidence="1">Belongs to the Gfa family.</text>
</comment>
<protein>
    <recommendedName>
        <fullName evidence="9">CENP-V/GFA domain-containing protein</fullName>
    </recommendedName>
</protein>
<dbReference type="Pfam" id="PF03992">
    <property type="entry name" value="ABM"/>
    <property type="match status" value="1"/>
</dbReference>
<dbReference type="SUPFAM" id="SSF51316">
    <property type="entry name" value="Mss4-like"/>
    <property type="match status" value="1"/>
</dbReference>
<dbReference type="InterPro" id="IPR006913">
    <property type="entry name" value="CENP-V/GFA"/>
</dbReference>
<dbReference type="Proteomes" id="UP000199727">
    <property type="component" value="Unassembled WGS sequence"/>
</dbReference>
<dbReference type="GO" id="GO:0046872">
    <property type="term" value="F:metal ion binding"/>
    <property type="evidence" value="ECO:0007669"/>
    <property type="project" value="UniProtKB-KW"/>
</dbReference>
<dbReference type="AlphaFoldDB" id="A0A854QNE7"/>
<dbReference type="InterPro" id="IPR007138">
    <property type="entry name" value="ABM_dom"/>
</dbReference>
<evidence type="ECO:0008006" key="9">
    <source>
        <dbReference type="Google" id="ProtNLM"/>
    </source>
</evidence>
<dbReference type="PANTHER" id="PTHR33337">
    <property type="entry name" value="GFA DOMAIN-CONTAINING PROTEIN"/>
    <property type="match status" value="1"/>
</dbReference>
<accession>A0A854QNE7</accession>
<dbReference type="PROSITE" id="PS51725">
    <property type="entry name" value="ABM"/>
    <property type="match status" value="1"/>
</dbReference>
<evidence type="ECO:0000313" key="7">
    <source>
        <dbReference type="EMBL" id="OXG24933.1"/>
    </source>
</evidence>
<dbReference type="InterPro" id="IPR011057">
    <property type="entry name" value="Mss4-like_sf"/>
</dbReference>
<dbReference type="PROSITE" id="PS51891">
    <property type="entry name" value="CENP_V_GFA"/>
    <property type="match status" value="1"/>
</dbReference>